<dbReference type="Proteomes" id="UP000298677">
    <property type="component" value="Chromosome"/>
</dbReference>
<dbReference type="AlphaFoldDB" id="A0A4D6XYT5"/>
<evidence type="ECO:0000313" key="2">
    <source>
        <dbReference type="Proteomes" id="UP000298677"/>
    </source>
</evidence>
<protein>
    <submittedName>
        <fullName evidence="1">Uncharacterized protein</fullName>
    </submittedName>
</protein>
<reference evidence="1 2" key="1">
    <citation type="submission" date="2018-10" db="EMBL/GenBank/DDBJ databases">
        <title>Comparative functional genomics of the obligate endosymbiont Buchnera aphidicola.</title>
        <authorList>
            <person name="Chong R.A."/>
        </authorList>
    </citation>
    <scope>NUCLEOTIDE SEQUENCE [LARGE SCALE GENOMIC DNA]</scope>
    <source>
        <strain evidence="1 2">Aoe</strain>
    </source>
</reference>
<gene>
    <name evidence="1" type="ORF">D9V65_00320</name>
</gene>
<proteinExistence type="predicted"/>
<keyword evidence="2" id="KW-1185">Reference proteome</keyword>
<sequence length="59" mass="7181">MIINTINTKNYLSIKNKIKLLKNQKTIDILQFKKIYNKKKEKKNIKIFRKLYCLTHITI</sequence>
<name>A0A4D6XYT5_9GAMM</name>
<organism evidence="1 2">
    <name type="scientific">Buchnera aphidicola</name>
    <name type="common">Anoecia oenotherae</name>
    <dbReference type="NCBI Taxonomy" id="1241833"/>
    <lineage>
        <taxon>Bacteria</taxon>
        <taxon>Pseudomonadati</taxon>
        <taxon>Pseudomonadota</taxon>
        <taxon>Gammaproteobacteria</taxon>
        <taxon>Enterobacterales</taxon>
        <taxon>Erwiniaceae</taxon>
        <taxon>Buchnera</taxon>
    </lineage>
</organism>
<accession>A0A4D6XYT5</accession>
<dbReference type="EMBL" id="CP033012">
    <property type="protein sequence ID" value="QCI19200.1"/>
    <property type="molecule type" value="Genomic_DNA"/>
</dbReference>
<evidence type="ECO:0000313" key="1">
    <source>
        <dbReference type="EMBL" id="QCI19200.1"/>
    </source>
</evidence>